<dbReference type="Proteomes" id="UP000604046">
    <property type="component" value="Unassembled WGS sequence"/>
</dbReference>
<proteinExistence type="predicted"/>
<protein>
    <submittedName>
        <fullName evidence="1">Uncharacterized protein</fullName>
    </submittedName>
</protein>
<gene>
    <name evidence="1" type="ORF">SNAT2548_LOCUS355</name>
</gene>
<dbReference type="AlphaFoldDB" id="A0A812GCD5"/>
<evidence type="ECO:0000313" key="1">
    <source>
        <dbReference type="EMBL" id="CAE6917726.1"/>
    </source>
</evidence>
<evidence type="ECO:0000313" key="2">
    <source>
        <dbReference type="Proteomes" id="UP000604046"/>
    </source>
</evidence>
<reference evidence="1" key="1">
    <citation type="submission" date="2021-02" db="EMBL/GenBank/DDBJ databases">
        <authorList>
            <person name="Dougan E. K."/>
            <person name="Rhodes N."/>
            <person name="Thang M."/>
            <person name="Chan C."/>
        </authorList>
    </citation>
    <scope>NUCLEOTIDE SEQUENCE</scope>
</reference>
<accession>A0A812GCD5</accession>
<keyword evidence="2" id="KW-1185">Reference proteome</keyword>
<organism evidence="1 2">
    <name type="scientific">Symbiodinium natans</name>
    <dbReference type="NCBI Taxonomy" id="878477"/>
    <lineage>
        <taxon>Eukaryota</taxon>
        <taxon>Sar</taxon>
        <taxon>Alveolata</taxon>
        <taxon>Dinophyceae</taxon>
        <taxon>Suessiales</taxon>
        <taxon>Symbiodiniaceae</taxon>
        <taxon>Symbiodinium</taxon>
    </lineage>
</organism>
<dbReference type="EMBL" id="CAJNDS010000015">
    <property type="protein sequence ID" value="CAE6917726.1"/>
    <property type="molecule type" value="Genomic_DNA"/>
</dbReference>
<name>A0A812GCD5_9DINO</name>
<dbReference type="OrthoDB" id="10383889at2759"/>
<comment type="caution">
    <text evidence="1">The sequence shown here is derived from an EMBL/GenBank/DDBJ whole genome shotgun (WGS) entry which is preliminary data.</text>
</comment>
<sequence length="64" mass="7155">MEDYEKQKQSGNKSIHHFSDLMTVNAWGGGAKPVLPGKEDFLQQLQTALLQFQRAHQVENGKGS</sequence>